<keyword evidence="2" id="KW-0401">Integrin</keyword>
<keyword evidence="4" id="KW-0325">Glycoprotein</keyword>
<organism evidence="7 8">
    <name type="scientific">Leptidea sinapis</name>
    <dbReference type="NCBI Taxonomy" id="189913"/>
    <lineage>
        <taxon>Eukaryota</taxon>
        <taxon>Metazoa</taxon>
        <taxon>Ecdysozoa</taxon>
        <taxon>Arthropoda</taxon>
        <taxon>Hexapoda</taxon>
        <taxon>Insecta</taxon>
        <taxon>Pterygota</taxon>
        <taxon>Neoptera</taxon>
        <taxon>Endopterygota</taxon>
        <taxon>Lepidoptera</taxon>
        <taxon>Glossata</taxon>
        <taxon>Ditrysia</taxon>
        <taxon>Papilionoidea</taxon>
        <taxon>Pieridae</taxon>
        <taxon>Dismorphiinae</taxon>
        <taxon>Leptidea</taxon>
    </lineage>
</organism>
<dbReference type="GO" id="GO:0007160">
    <property type="term" value="P:cell-matrix adhesion"/>
    <property type="evidence" value="ECO:0007669"/>
    <property type="project" value="TreeGrafter"/>
</dbReference>
<dbReference type="GO" id="GO:0007229">
    <property type="term" value="P:integrin-mediated signaling pathway"/>
    <property type="evidence" value="ECO:0007669"/>
    <property type="project" value="UniProtKB-KW"/>
</dbReference>
<feature type="region of interest" description="Disordered" evidence="5">
    <location>
        <begin position="429"/>
        <end position="452"/>
    </location>
</feature>
<dbReference type="InterPro" id="IPR018184">
    <property type="entry name" value="Integrin_alpha_C_CS"/>
</dbReference>
<keyword evidence="6" id="KW-1133">Transmembrane helix</keyword>
<dbReference type="GO" id="GO:0009897">
    <property type="term" value="C:external side of plasma membrane"/>
    <property type="evidence" value="ECO:0007669"/>
    <property type="project" value="TreeGrafter"/>
</dbReference>
<dbReference type="Proteomes" id="UP000324832">
    <property type="component" value="Unassembled WGS sequence"/>
</dbReference>
<gene>
    <name evidence="7" type="ORF">LSINAPIS_LOCUS1562</name>
</gene>
<evidence type="ECO:0000256" key="3">
    <source>
        <dbReference type="ARBA" id="ARBA00023136"/>
    </source>
</evidence>
<dbReference type="PROSITE" id="PS00242">
    <property type="entry name" value="INTEGRIN_ALPHA"/>
    <property type="match status" value="1"/>
</dbReference>
<evidence type="ECO:0000313" key="7">
    <source>
        <dbReference type="EMBL" id="VVC88116.1"/>
    </source>
</evidence>
<dbReference type="Gene3D" id="2.60.40.1510">
    <property type="entry name" value="ntegrin, alpha v. Chain A, domain 3"/>
    <property type="match status" value="1"/>
</dbReference>
<dbReference type="InterPro" id="IPR000413">
    <property type="entry name" value="Integrin_alpha"/>
</dbReference>
<dbReference type="GO" id="GO:0008305">
    <property type="term" value="C:integrin complex"/>
    <property type="evidence" value="ECO:0007669"/>
    <property type="project" value="InterPro"/>
</dbReference>
<evidence type="ECO:0000256" key="6">
    <source>
        <dbReference type="SAM" id="Phobius"/>
    </source>
</evidence>
<dbReference type="PRINTS" id="PR01185">
    <property type="entry name" value="INTEGRINA"/>
</dbReference>
<reference evidence="7 8" key="1">
    <citation type="submission" date="2017-07" db="EMBL/GenBank/DDBJ databases">
        <authorList>
            <person name="Talla V."/>
            <person name="Backstrom N."/>
        </authorList>
    </citation>
    <scope>NUCLEOTIDE SEQUENCE [LARGE SCALE GENOMIC DNA]</scope>
</reference>
<dbReference type="Gene3D" id="1.20.5.930">
    <property type="entry name" value="Bicelle-embedded integrin alpha(iib) transmembrane segment"/>
    <property type="match status" value="1"/>
</dbReference>
<accession>A0A5E4PQ27</accession>
<dbReference type="GO" id="GO:0007157">
    <property type="term" value="P:heterophilic cell-cell adhesion via plasma membrane cell adhesion molecules"/>
    <property type="evidence" value="ECO:0007669"/>
    <property type="project" value="UniProtKB-ARBA"/>
</dbReference>
<dbReference type="SUPFAM" id="SSF69179">
    <property type="entry name" value="Integrin domains"/>
    <property type="match status" value="1"/>
</dbReference>
<dbReference type="GO" id="GO:0033627">
    <property type="term" value="P:cell adhesion mediated by integrin"/>
    <property type="evidence" value="ECO:0007669"/>
    <property type="project" value="TreeGrafter"/>
</dbReference>
<dbReference type="GO" id="GO:0005178">
    <property type="term" value="F:integrin binding"/>
    <property type="evidence" value="ECO:0007669"/>
    <property type="project" value="TreeGrafter"/>
</dbReference>
<name>A0A5E4PQ27_9NEOP</name>
<evidence type="ECO:0000256" key="1">
    <source>
        <dbReference type="ARBA" id="ARBA00004479"/>
    </source>
</evidence>
<evidence type="ECO:0000256" key="5">
    <source>
        <dbReference type="SAM" id="MobiDB-lite"/>
    </source>
</evidence>
<dbReference type="InterPro" id="IPR032695">
    <property type="entry name" value="Integrin_dom_sf"/>
</dbReference>
<evidence type="ECO:0000256" key="2">
    <source>
        <dbReference type="ARBA" id="ARBA00023037"/>
    </source>
</evidence>
<dbReference type="AlphaFoldDB" id="A0A5E4PQ27"/>
<dbReference type="PANTHER" id="PTHR23220:SF83">
    <property type="entry name" value="INTEGRIN ALPHA-PS3-RELATED"/>
    <property type="match status" value="1"/>
</dbReference>
<comment type="subcellular location">
    <subcellularLocation>
        <location evidence="1">Membrane</location>
        <topology evidence="1">Single-pass type I membrane protein</topology>
    </subcellularLocation>
</comment>
<evidence type="ECO:0000313" key="8">
    <source>
        <dbReference type="Proteomes" id="UP000324832"/>
    </source>
</evidence>
<keyword evidence="8" id="KW-1185">Reference proteome</keyword>
<dbReference type="PANTHER" id="PTHR23220">
    <property type="entry name" value="INTEGRIN ALPHA"/>
    <property type="match status" value="1"/>
</dbReference>
<keyword evidence="6" id="KW-0812">Transmembrane</keyword>
<dbReference type="EMBL" id="FZQP02000238">
    <property type="protein sequence ID" value="VVC88116.1"/>
    <property type="molecule type" value="Genomic_DNA"/>
</dbReference>
<proteinExistence type="predicted"/>
<keyword evidence="3 6" id="KW-0472">Membrane</keyword>
<evidence type="ECO:0000256" key="4">
    <source>
        <dbReference type="ARBA" id="ARBA00023180"/>
    </source>
</evidence>
<protein>
    <submittedName>
        <fullName evidence="7">Uncharacterized protein</fullName>
    </submittedName>
</protein>
<feature type="transmembrane region" description="Helical" evidence="6">
    <location>
        <begin position="380"/>
        <end position="402"/>
    </location>
</feature>
<sequence length="452" mass="50745">MADKRNFSSHIKLDLTATVEIDSDEDRAKLDGDTEYNVSIKLGEESCQEQIVKVHPTADLAKPILLKFSLESKETFTGDPTFPVHSARLSDDSVLKSTFEVDLNRNCDEGIICRPLLNMTLEPLKSRFIPGSDDVLGFKIIVINNGEPSFGSKVSFNLPSPPKRLPSVCSLIDQNVTCAVPSPILRDESVEWDIEVEYSTKYFGKWIKKLEFYAELKDPYYTDTDLERIVRNTTIYFKPKASFSVVGKSHPNATLSVAREKLYARDSIHFAHHYEVVNFGPSNWYNLTLNISLSEKLNISSLNEGCSKNATEMECYIKSLPAKASQSLVLPLFFDLNLYGNFLEERGVYNIVTVLTLDEQGSKKIANVTTTLILELATPVWPVVVGSIAGILLLGVIVTVMYKYGFFSRQKREEMKRLQEQTVLDEANTSTADLFSDEANESSTELLTDHSE</sequence>